<dbReference type="PANTHER" id="PTHR11740">
    <property type="entry name" value="CASEIN KINASE II SUBUNIT BETA"/>
    <property type="match status" value="1"/>
</dbReference>
<evidence type="ECO:0000256" key="1">
    <source>
        <dbReference type="ARBA" id="ARBA00006941"/>
    </source>
</evidence>
<dbReference type="GeneID" id="94840869"/>
<organism evidence="3 4">
    <name type="scientific">Tritrichomonas foetus</name>
    <dbReference type="NCBI Taxonomy" id="1144522"/>
    <lineage>
        <taxon>Eukaryota</taxon>
        <taxon>Metamonada</taxon>
        <taxon>Parabasalia</taxon>
        <taxon>Tritrichomonadida</taxon>
        <taxon>Tritrichomonadidae</taxon>
        <taxon>Tritrichomonas</taxon>
    </lineage>
</organism>
<dbReference type="EMBL" id="MLAK01000803">
    <property type="protein sequence ID" value="OHT04182.1"/>
    <property type="molecule type" value="Genomic_DNA"/>
</dbReference>
<dbReference type="Pfam" id="PF01214">
    <property type="entry name" value="CK_II_beta"/>
    <property type="match status" value="1"/>
</dbReference>
<evidence type="ECO:0000313" key="4">
    <source>
        <dbReference type="Proteomes" id="UP000179807"/>
    </source>
</evidence>
<protein>
    <recommendedName>
        <fullName evidence="2">Casein kinase II subunit beta</fullName>
        <shortName evidence="2">CK II beta</shortName>
    </recommendedName>
</protein>
<sequence>MWQEINYGEAFAKKQIVPAKSILSYLDSNQKEFIESSDTNRDWVKNYCSASKSKWFAEIDDNYLRDERNYVNFEEKLKMIFISRFHKGGQNRNDKYNPDEEFQKFYKLAKYLIKTKDKETSDFDLSIEGKIYSLNEDDEKLLEDIAESLYGLLHARYILTDDGLIKMAKKFQRCDFGTCLRIGCKSSPVLPIGLSDEPLQYPVKIFCPLCHDVYNLPDDFSAVEKTDGAYFGRTFPSIFMLNFPQFCDEKGFIESRGPRISRLKDDIKNAQNKNSETGSNIKGDELKEFLIVKQNNKYEELKFQRRTVCLKRPE</sequence>
<dbReference type="SUPFAM" id="SSF57798">
    <property type="entry name" value="Casein kinase II beta subunit"/>
    <property type="match status" value="1"/>
</dbReference>
<comment type="subunit">
    <text evidence="2">Tetramer of two alpha and two beta subunits.</text>
</comment>
<evidence type="ECO:0000256" key="2">
    <source>
        <dbReference type="RuleBase" id="RU361268"/>
    </source>
</evidence>
<dbReference type="GO" id="GO:0016301">
    <property type="term" value="F:kinase activity"/>
    <property type="evidence" value="ECO:0007669"/>
    <property type="project" value="UniProtKB-KW"/>
</dbReference>
<evidence type="ECO:0000313" key="3">
    <source>
        <dbReference type="EMBL" id="OHT04182.1"/>
    </source>
</evidence>
<dbReference type="PRINTS" id="PR00472">
    <property type="entry name" value="CASNKINASEII"/>
</dbReference>
<dbReference type="AlphaFoldDB" id="A0A1J4K380"/>
<dbReference type="VEuPathDB" id="TrichDB:TRFO_28413"/>
<dbReference type="Gene3D" id="1.10.1820.10">
    <property type="entry name" value="protein kinase ck2 holoenzyme, chain C, domain 1"/>
    <property type="match status" value="1"/>
</dbReference>
<gene>
    <name evidence="3" type="ORF">TRFO_28413</name>
</gene>
<dbReference type="GO" id="GO:0005956">
    <property type="term" value="C:protein kinase CK2 complex"/>
    <property type="evidence" value="ECO:0007669"/>
    <property type="project" value="UniProtKB-UniRule"/>
</dbReference>
<reference evidence="3" key="1">
    <citation type="submission" date="2016-10" db="EMBL/GenBank/DDBJ databases">
        <authorList>
            <person name="Benchimol M."/>
            <person name="Almeida L.G."/>
            <person name="Vasconcelos A.T."/>
            <person name="Perreira-Neves A."/>
            <person name="Rosa I.A."/>
            <person name="Tasca T."/>
            <person name="Bogo M.R."/>
            <person name="de Souza W."/>
        </authorList>
    </citation>
    <scope>NUCLEOTIDE SEQUENCE [LARGE SCALE GENOMIC DNA]</scope>
    <source>
        <strain evidence="3">K</strain>
    </source>
</reference>
<dbReference type="PANTHER" id="PTHR11740:SF0">
    <property type="entry name" value="CASEIN KINASE II SUBUNIT BETA"/>
    <property type="match status" value="1"/>
</dbReference>
<dbReference type="InterPro" id="IPR016149">
    <property type="entry name" value="Casein_kin_II_reg-sub_N"/>
</dbReference>
<dbReference type="GO" id="GO:0005737">
    <property type="term" value="C:cytoplasm"/>
    <property type="evidence" value="ECO:0007669"/>
    <property type="project" value="TreeGrafter"/>
</dbReference>
<name>A0A1J4K380_9EUKA</name>
<dbReference type="InterPro" id="IPR035991">
    <property type="entry name" value="Casein_kinase_II_beta-like"/>
</dbReference>
<dbReference type="FunFam" id="2.20.25.20:FF:000001">
    <property type="entry name" value="Casein kinase II subunit beta"/>
    <property type="match status" value="1"/>
</dbReference>
<comment type="similarity">
    <text evidence="1 2">Belongs to the casein kinase 2 subunit beta family.</text>
</comment>
<dbReference type="InterPro" id="IPR000704">
    <property type="entry name" value="Casein_kinase_II_reg-sub"/>
</dbReference>
<dbReference type="Proteomes" id="UP000179807">
    <property type="component" value="Unassembled WGS sequence"/>
</dbReference>
<comment type="caution">
    <text evidence="3">The sequence shown here is derived from an EMBL/GenBank/DDBJ whole genome shotgun (WGS) entry which is preliminary data.</text>
</comment>
<dbReference type="GO" id="GO:0019887">
    <property type="term" value="F:protein kinase regulator activity"/>
    <property type="evidence" value="ECO:0007669"/>
    <property type="project" value="InterPro"/>
</dbReference>
<dbReference type="SMART" id="SM01085">
    <property type="entry name" value="CK_II_beta"/>
    <property type="match status" value="1"/>
</dbReference>
<proteinExistence type="inferred from homology"/>
<accession>A0A1J4K380</accession>
<keyword evidence="4" id="KW-1185">Reference proteome</keyword>
<dbReference type="OrthoDB" id="3971593at2759"/>
<dbReference type="Gene3D" id="2.20.25.20">
    <property type="match status" value="1"/>
</dbReference>
<dbReference type="RefSeq" id="XP_068357318.1">
    <property type="nucleotide sequence ID" value="XM_068506165.1"/>
</dbReference>